<accession>A0A255ZUZ4</accession>
<evidence type="ECO:0000313" key="2">
    <source>
        <dbReference type="Proteomes" id="UP000216035"/>
    </source>
</evidence>
<gene>
    <name evidence="1" type="ORF">CHX27_06625</name>
</gene>
<dbReference type="AlphaFoldDB" id="A0A255ZUZ4"/>
<dbReference type="Proteomes" id="UP000216035">
    <property type="component" value="Unassembled WGS sequence"/>
</dbReference>
<sequence length="297" mass="33565">MRLSFLALLFTQLFFGQQSWLKPADSLNQMRYKAILVTEAALATSSLLALQTVWYSDYEQAKFHFVDDNAHWLQVDKAGHAFSTYHLAAFGTDLVKWSGGSKRQQERYGSTLGLAYLTAIEVMDGFSAEWGASWGDVAANTGGWALFFVQERLWKEQRIVPKFSWHRTNFAAQRPAALGSSTSEQILKDYNGQTYWLSVNLRSFIQVNHIPKWLNLAVGYGGTNMLAATQSAQNDLGFGNLQQQRQFYLALDVDLTKIPTKNLFLKTVFSVFNTLKIPAPTLRFSEGSRAKGYGFYF</sequence>
<protein>
    <submittedName>
        <fullName evidence="1">DUF2279 domain-containing protein</fullName>
    </submittedName>
</protein>
<evidence type="ECO:0000313" key="1">
    <source>
        <dbReference type="EMBL" id="OYQ45199.1"/>
    </source>
</evidence>
<dbReference type="RefSeq" id="WP_094485977.1">
    <property type="nucleotide sequence ID" value="NZ_NOXX01000185.1"/>
</dbReference>
<comment type="caution">
    <text evidence="1">The sequence shown here is derived from an EMBL/GenBank/DDBJ whole genome shotgun (WGS) entry which is preliminary data.</text>
</comment>
<reference evidence="1 2" key="1">
    <citation type="submission" date="2017-07" db="EMBL/GenBank/DDBJ databases">
        <title>Flavobacterium cyanobacteriorum sp. nov., isolated from cyanobacterial aggregates in a eutrophic lake.</title>
        <authorList>
            <person name="Cai H."/>
        </authorList>
    </citation>
    <scope>NUCLEOTIDE SEQUENCE [LARGE SCALE GENOMIC DNA]</scope>
    <source>
        <strain evidence="1 2">TH167</strain>
    </source>
</reference>
<dbReference type="OrthoDB" id="9803535at2"/>
<dbReference type="EMBL" id="NOXX01000185">
    <property type="protein sequence ID" value="OYQ45199.1"/>
    <property type="molecule type" value="Genomic_DNA"/>
</dbReference>
<organism evidence="1 2">
    <name type="scientific">Flavobacterium aurantiibacter</name>
    <dbReference type="NCBI Taxonomy" id="2023067"/>
    <lineage>
        <taxon>Bacteria</taxon>
        <taxon>Pseudomonadati</taxon>
        <taxon>Bacteroidota</taxon>
        <taxon>Flavobacteriia</taxon>
        <taxon>Flavobacteriales</taxon>
        <taxon>Flavobacteriaceae</taxon>
        <taxon>Flavobacterium</taxon>
    </lineage>
</organism>
<dbReference type="InterPro" id="IPR018736">
    <property type="entry name" value="DUF2279_periplasmic_lipo"/>
</dbReference>
<keyword evidence="2" id="KW-1185">Reference proteome</keyword>
<proteinExistence type="predicted"/>
<dbReference type="Pfam" id="PF10043">
    <property type="entry name" value="DUF2279"/>
    <property type="match status" value="1"/>
</dbReference>
<name>A0A255ZUZ4_9FLAO</name>